<dbReference type="RefSeq" id="WP_348709694.1">
    <property type="nucleotide sequence ID" value="NZ_CAXIXY010000003.1"/>
</dbReference>
<dbReference type="SUPFAM" id="SSF48452">
    <property type="entry name" value="TPR-like"/>
    <property type="match status" value="1"/>
</dbReference>
<dbReference type="InterPro" id="IPR019734">
    <property type="entry name" value="TPR_rpt"/>
</dbReference>
<dbReference type="InterPro" id="IPR050583">
    <property type="entry name" value="Mycobacterial_A85_antigen"/>
</dbReference>
<evidence type="ECO:0000256" key="2">
    <source>
        <dbReference type="SAM" id="SignalP"/>
    </source>
</evidence>
<keyword evidence="1" id="KW-0802">TPR repeat</keyword>
<dbReference type="Gene3D" id="1.25.40.10">
    <property type="entry name" value="Tetratricopeptide repeat domain"/>
    <property type="match status" value="1"/>
</dbReference>
<dbReference type="EMBL" id="CAXIXY010000003">
    <property type="protein sequence ID" value="CAL2075485.1"/>
    <property type="molecule type" value="Genomic_DNA"/>
</dbReference>
<dbReference type="InterPro" id="IPR011990">
    <property type="entry name" value="TPR-like_helical_dom_sf"/>
</dbReference>
<dbReference type="InterPro" id="IPR029058">
    <property type="entry name" value="AB_hydrolase_fold"/>
</dbReference>
<evidence type="ECO:0000313" key="4">
    <source>
        <dbReference type="Proteomes" id="UP001497416"/>
    </source>
</evidence>
<feature type="chain" id="PRO_5047395159" evidence="2">
    <location>
        <begin position="19"/>
        <end position="409"/>
    </location>
</feature>
<feature type="signal peptide" evidence="2">
    <location>
        <begin position="1"/>
        <end position="18"/>
    </location>
</feature>
<dbReference type="Gene3D" id="3.40.50.1820">
    <property type="entry name" value="alpha/beta hydrolase"/>
    <property type="match status" value="1"/>
</dbReference>
<dbReference type="SUPFAM" id="SSF53474">
    <property type="entry name" value="alpha/beta-Hydrolases"/>
    <property type="match status" value="1"/>
</dbReference>
<dbReference type="Proteomes" id="UP001497416">
    <property type="component" value="Unassembled WGS sequence"/>
</dbReference>
<dbReference type="PANTHER" id="PTHR48098:SF6">
    <property type="entry name" value="FERRI-BACILLIBACTIN ESTERASE BESA"/>
    <property type="match status" value="1"/>
</dbReference>
<comment type="caution">
    <text evidence="3">The sequence shown here is derived from an EMBL/GenBank/DDBJ whole genome shotgun (WGS) entry which is preliminary data.</text>
</comment>
<feature type="repeat" description="TPR" evidence="1">
    <location>
        <begin position="360"/>
        <end position="393"/>
    </location>
</feature>
<dbReference type="PROSITE" id="PS50005">
    <property type="entry name" value="TPR"/>
    <property type="match status" value="1"/>
</dbReference>
<keyword evidence="4" id="KW-1185">Reference proteome</keyword>
<dbReference type="PANTHER" id="PTHR48098">
    <property type="entry name" value="ENTEROCHELIN ESTERASE-RELATED"/>
    <property type="match status" value="1"/>
</dbReference>
<proteinExistence type="predicted"/>
<name>A0ABM9NQU7_9FLAO</name>
<organism evidence="3 4">
    <name type="scientific">Tenacibaculum platacis</name>
    <dbReference type="NCBI Taxonomy" id="3137852"/>
    <lineage>
        <taxon>Bacteria</taxon>
        <taxon>Pseudomonadati</taxon>
        <taxon>Bacteroidota</taxon>
        <taxon>Flavobacteriia</taxon>
        <taxon>Flavobacteriales</taxon>
        <taxon>Flavobacteriaceae</taxon>
        <taxon>Tenacibaculum</taxon>
    </lineage>
</organism>
<sequence length="409" mass="48747">MIRVLIFFLTFLYFTSNAQESKPYSIGKNYWINSKILKEKREISIYLPENYKSVKTNYPVLYILDGQRYFLNGILYQHTLKWQDKTPDFIVVGIKTNNRQRRKLFSRESKKFIQFLNSELVPYLENNYRTSSKRYLFGWEMAGGLAIEILTSTHNLFSAYFISSPTHLTDERLQKLSNKLSQDKNPIELIYVTLGSNENWALSSIEKLQKILRDNNSSKLKWKYELYEDENHHSTPTLTMHKGLNLYFNDYVYLRFKSLKEFEDFGGIDQLKKHFVERGKKYDISKAIHKNTKHFLLLQAMKENNFESFTLFMNEFKDYYKTKTRDLWFNRYAQFYLKHNHPNQAIKILKHGQDKFPNSAILQASLGDTFFITGNKEKARNHYQKALDLAIKNDDDNINIYKTKIEQIK</sequence>
<dbReference type="Pfam" id="PF00756">
    <property type="entry name" value="Esterase"/>
    <property type="match status" value="1"/>
</dbReference>
<accession>A0ABM9NQU7</accession>
<evidence type="ECO:0000256" key="1">
    <source>
        <dbReference type="PROSITE-ProRule" id="PRU00339"/>
    </source>
</evidence>
<dbReference type="InterPro" id="IPR000801">
    <property type="entry name" value="Esterase-like"/>
</dbReference>
<evidence type="ECO:0000313" key="3">
    <source>
        <dbReference type="EMBL" id="CAL2075485.1"/>
    </source>
</evidence>
<gene>
    <name evidence="3" type="ORF">T190607A01A_10199</name>
</gene>
<reference evidence="3 4" key="1">
    <citation type="submission" date="2024-05" db="EMBL/GenBank/DDBJ databases">
        <authorList>
            <person name="Duchaud E."/>
        </authorList>
    </citation>
    <scope>NUCLEOTIDE SEQUENCE [LARGE SCALE GENOMIC DNA]</scope>
    <source>
        <strain evidence="3">Ena-SAMPLE-TAB-13-05-2024-13:56:06:370-140302</strain>
    </source>
</reference>
<keyword evidence="2" id="KW-0732">Signal</keyword>
<protein>
    <submittedName>
        <fullName evidence="3">Esterase</fullName>
    </submittedName>
</protein>